<dbReference type="VEuPathDB" id="TriTrypDB:Tb427_050040400"/>
<evidence type="ECO:0000313" key="2">
    <source>
        <dbReference type="EMBL" id="AAA18836.1"/>
    </source>
</evidence>
<keyword evidence="1" id="KW-1133">Transmembrane helix</keyword>
<protein>
    <submittedName>
        <fullName evidence="2">ADG1 protein</fullName>
    </submittedName>
</protein>
<gene>
    <name evidence="2" type="primary">ADG1</name>
</gene>
<dbReference type="VEuPathDB" id="TriTrypDB:Tbg972.5.4760"/>
<name>Q26716_9TRYP</name>
<reference evidence="2" key="1">
    <citation type="journal article" date="1993" name="Mol. Biochem. Parasitol.">
        <title>Alternative splicing within and between alleles of the ATPase gene 1 locus of Trypanosoma brucei.</title>
        <authorList>
            <person name="Revelard P."/>
            <person name="Lips S."/>
            <person name="Pays E."/>
        </authorList>
    </citation>
    <scope>NUCLEOTIDE SEQUENCE</scope>
    <source>
        <strain evidence="2">EATRO 1125</strain>
    </source>
</reference>
<accession>Q26716</accession>
<organism evidence="2">
    <name type="scientific">Trypanosoma brucei</name>
    <dbReference type="NCBI Taxonomy" id="5691"/>
    <lineage>
        <taxon>Eukaryota</taxon>
        <taxon>Discoba</taxon>
        <taxon>Euglenozoa</taxon>
        <taxon>Kinetoplastea</taxon>
        <taxon>Metakinetoplastina</taxon>
        <taxon>Trypanosomatida</taxon>
        <taxon>Trypanosomatidae</taxon>
        <taxon>Trypanosoma</taxon>
    </lineage>
</organism>
<proteinExistence type="predicted"/>
<feature type="transmembrane region" description="Helical" evidence="1">
    <location>
        <begin position="19"/>
        <end position="37"/>
    </location>
</feature>
<keyword evidence="1" id="KW-0472">Membrane</keyword>
<keyword evidence="1" id="KW-0812">Transmembrane</keyword>
<feature type="transmembrane region" description="Helical" evidence="1">
    <location>
        <begin position="180"/>
        <end position="202"/>
    </location>
</feature>
<sequence length="210" mass="23792">MVNSALCKTLLEPLRTNPLLGVCVATGCVNAFIYMWYTRSTSRTLRASREKCQAVSENAFAKSRALMKELEEDWARDIKARDASVRRLELQNVEQTRSIARLDAVMKFCLTPGLNRITIIVHVEATFNGSGSVCTCERGRGTLRIAFGNSFKYAGCYSTFCRTLLVYIFFVEVYLCISPISVSCFFFVIVDMVGVFNFFFCFRDGNNSFR</sequence>
<dbReference type="EMBL" id="L15356">
    <property type="protein sequence ID" value="AAA18836.1"/>
    <property type="molecule type" value="Unassigned_DNA"/>
</dbReference>
<dbReference type="AlphaFoldDB" id="Q26716"/>
<evidence type="ECO:0000256" key="1">
    <source>
        <dbReference type="SAM" id="Phobius"/>
    </source>
</evidence>
<feature type="transmembrane region" description="Helical" evidence="1">
    <location>
        <begin position="154"/>
        <end position="174"/>
    </location>
</feature>